<reference evidence="8 9" key="1">
    <citation type="journal article" date="2019" name="Int. J. Syst. Evol. Microbiol.">
        <title>The Global Catalogue of Microorganisms (GCM) 10K type strain sequencing project: providing services to taxonomists for standard genome sequencing and annotation.</title>
        <authorList>
            <consortium name="The Broad Institute Genomics Platform"/>
            <consortium name="The Broad Institute Genome Sequencing Center for Infectious Disease"/>
            <person name="Wu L."/>
            <person name="Ma J."/>
        </authorList>
    </citation>
    <scope>NUCLEOTIDE SEQUENCE [LARGE SCALE GENOMIC DNA]</scope>
    <source>
        <strain evidence="8 9">JCM 14718</strain>
    </source>
</reference>
<dbReference type="InterPro" id="IPR013324">
    <property type="entry name" value="RNA_pol_sigma_r3/r4-like"/>
</dbReference>
<keyword evidence="3" id="KW-0731">Sigma factor</keyword>
<dbReference type="Gene3D" id="1.10.10.10">
    <property type="entry name" value="Winged helix-like DNA-binding domain superfamily/Winged helix DNA-binding domain"/>
    <property type="match status" value="1"/>
</dbReference>
<evidence type="ECO:0000259" key="6">
    <source>
        <dbReference type="Pfam" id="PF04542"/>
    </source>
</evidence>
<dbReference type="Proteomes" id="UP001500618">
    <property type="component" value="Unassembled WGS sequence"/>
</dbReference>
<dbReference type="InterPro" id="IPR013249">
    <property type="entry name" value="RNA_pol_sigma70_r4_t2"/>
</dbReference>
<dbReference type="CDD" id="cd06171">
    <property type="entry name" value="Sigma70_r4"/>
    <property type="match status" value="1"/>
</dbReference>
<dbReference type="NCBIfam" id="TIGR02983">
    <property type="entry name" value="SigE-fam_strep"/>
    <property type="match status" value="1"/>
</dbReference>
<dbReference type="SUPFAM" id="SSF88946">
    <property type="entry name" value="Sigma2 domain of RNA polymerase sigma factors"/>
    <property type="match status" value="1"/>
</dbReference>
<keyword evidence="5" id="KW-0804">Transcription</keyword>
<dbReference type="SUPFAM" id="SSF88659">
    <property type="entry name" value="Sigma3 and sigma4 domains of RNA polymerase sigma factors"/>
    <property type="match status" value="1"/>
</dbReference>
<dbReference type="InterPro" id="IPR039425">
    <property type="entry name" value="RNA_pol_sigma-70-like"/>
</dbReference>
<comment type="caution">
    <text evidence="8">The sequence shown here is derived from an EMBL/GenBank/DDBJ whole genome shotgun (WGS) entry which is preliminary data.</text>
</comment>
<dbReference type="InterPro" id="IPR014325">
    <property type="entry name" value="RNA_pol_sigma-E_actinobac"/>
</dbReference>
<evidence type="ECO:0000313" key="8">
    <source>
        <dbReference type="EMBL" id="GAA1659293.1"/>
    </source>
</evidence>
<dbReference type="Pfam" id="PF04542">
    <property type="entry name" value="Sigma70_r2"/>
    <property type="match status" value="1"/>
</dbReference>
<sequence>MRDADMEAYHEYVTARMHRLRRFGYLICGSWHTADDLVSTVLYKLYRQWGKVSALENVDAYVRRMLVRTWLDELRRPWRREFSTKDMPEVSIDDTYEFDSVPDREALMAALAGLPPGRRAVLVLRYFDELSVEETAATLEISAGTVKSQTARALRTLRMRLGESAAVS</sequence>
<feature type="domain" description="RNA polymerase sigma-70 region 2" evidence="6">
    <location>
        <begin position="17"/>
        <end position="79"/>
    </location>
</feature>
<proteinExistence type="inferred from homology"/>
<dbReference type="InterPro" id="IPR013325">
    <property type="entry name" value="RNA_pol_sigma_r2"/>
</dbReference>
<evidence type="ECO:0000256" key="4">
    <source>
        <dbReference type="ARBA" id="ARBA00023125"/>
    </source>
</evidence>
<keyword evidence="4" id="KW-0238">DNA-binding</keyword>
<keyword evidence="9" id="KW-1185">Reference proteome</keyword>
<organism evidence="8 9">
    <name type="scientific">Fodinicola feengrottensis</name>
    <dbReference type="NCBI Taxonomy" id="435914"/>
    <lineage>
        <taxon>Bacteria</taxon>
        <taxon>Bacillati</taxon>
        <taxon>Actinomycetota</taxon>
        <taxon>Actinomycetes</taxon>
        <taxon>Mycobacteriales</taxon>
        <taxon>Fodinicola</taxon>
    </lineage>
</organism>
<dbReference type="InterPro" id="IPR036388">
    <property type="entry name" value="WH-like_DNA-bd_sf"/>
</dbReference>
<dbReference type="Pfam" id="PF08281">
    <property type="entry name" value="Sigma70_r4_2"/>
    <property type="match status" value="1"/>
</dbReference>
<dbReference type="EMBL" id="BAAANY010000002">
    <property type="protein sequence ID" value="GAA1659293.1"/>
    <property type="molecule type" value="Genomic_DNA"/>
</dbReference>
<evidence type="ECO:0000256" key="3">
    <source>
        <dbReference type="ARBA" id="ARBA00023082"/>
    </source>
</evidence>
<protein>
    <submittedName>
        <fullName evidence="8">SigE family RNA polymerase sigma factor</fullName>
    </submittedName>
</protein>
<dbReference type="Gene3D" id="1.10.1740.10">
    <property type="match status" value="1"/>
</dbReference>
<dbReference type="RefSeq" id="WP_344306860.1">
    <property type="nucleotide sequence ID" value="NZ_BAAANY010000002.1"/>
</dbReference>
<evidence type="ECO:0000256" key="5">
    <source>
        <dbReference type="ARBA" id="ARBA00023163"/>
    </source>
</evidence>
<evidence type="ECO:0000256" key="1">
    <source>
        <dbReference type="ARBA" id="ARBA00010641"/>
    </source>
</evidence>
<accession>A0ABN2FUT2</accession>
<dbReference type="PANTHER" id="PTHR43133:SF50">
    <property type="entry name" value="ECF RNA POLYMERASE SIGMA FACTOR SIGM"/>
    <property type="match status" value="1"/>
</dbReference>
<gene>
    <name evidence="8" type="ORF">GCM10009765_05810</name>
</gene>
<evidence type="ECO:0000256" key="2">
    <source>
        <dbReference type="ARBA" id="ARBA00023015"/>
    </source>
</evidence>
<feature type="domain" description="RNA polymerase sigma factor 70 region 4 type 2" evidence="7">
    <location>
        <begin position="104"/>
        <end position="157"/>
    </location>
</feature>
<dbReference type="NCBIfam" id="TIGR02937">
    <property type="entry name" value="sigma70-ECF"/>
    <property type="match status" value="1"/>
</dbReference>
<dbReference type="InterPro" id="IPR014284">
    <property type="entry name" value="RNA_pol_sigma-70_dom"/>
</dbReference>
<evidence type="ECO:0000259" key="7">
    <source>
        <dbReference type="Pfam" id="PF08281"/>
    </source>
</evidence>
<dbReference type="InterPro" id="IPR007627">
    <property type="entry name" value="RNA_pol_sigma70_r2"/>
</dbReference>
<comment type="similarity">
    <text evidence="1">Belongs to the sigma-70 factor family. ECF subfamily.</text>
</comment>
<evidence type="ECO:0000313" key="9">
    <source>
        <dbReference type="Proteomes" id="UP001500618"/>
    </source>
</evidence>
<keyword evidence="2" id="KW-0805">Transcription regulation</keyword>
<name>A0ABN2FUT2_9ACTN</name>
<dbReference type="PANTHER" id="PTHR43133">
    <property type="entry name" value="RNA POLYMERASE ECF-TYPE SIGMA FACTO"/>
    <property type="match status" value="1"/>
</dbReference>